<keyword evidence="4" id="KW-1185">Reference proteome</keyword>
<dbReference type="GO" id="GO:0009307">
    <property type="term" value="P:DNA restriction-modification system"/>
    <property type="evidence" value="ECO:0007669"/>
    <property type="project" value="InterPro"/>
</dbReference>
<dbReference type="GO" id="GO:0003677">
    <property type="term" value="F:DNA binding"/>
    <property type="evidence" value="ECO:0007669"/>
    <property type="project" value="InterPro"/>
</dbReference>
<evidence type="ECO:0000259" key="2">
    <source>
        <dbReference type="Pfam" id="PF04471"/>
    </source>
</evidence>
<sequence length="244" mass="26470">MVGGWAEAAGAGGALVVAAVAGRNWVSLRRRSRLLAVARDVTARYARLLTVKRQQLVIHDGYGNYQLQPWIDHIDYFIENVVLREARDRGLDTRGMGRGTPTRSRLIRTLLATLREGDDAVGSAPIRDADIISGEHYETLCRNLLQAQGWQVETTPVTGDQGADLIADAEGCRVVIQCKFYSKPVGNKAVQEAHAAVGFHAGDRAAVVSNASFTRSAKQLAAANGVLLLHHDQLADLGQLLRRA</sequence>
<keyword evidence="1" id="KW-1133">Transmembrane helix</keyword>
<dbReference type="InterPro" id="IPR011856">
    <property type="entry name" value="tRNA_endonuc-like_dom_sf"/>
</dbReference>
<dbReference type="PANTHER" id="PTHR30015">
    <property type="entry name" value="MRR RESTRICTION SYSTEM PROTEIN"/>
    <property type="match status" value="1"/>
</dbReference>
<dbReference type="OrthoDB" id="9797274at2"/>
<dbReference type="Proteomes" id="UP000290759">
    <property type="component" value="Unassembled WGS sequence"/>
</dbReference>
<keyword evidence="3" id="KW-0255">Endonuclease</keyword>
<keyword evidence="1" id="KW-0472">Membrane</keyword>
<dbReference type="AlphaFoldDB" id="A0A4Q2UEI5"/>
<evidence type="ECO:0000256" key="1">
    <source>
        <dbReference type="SAM" id="Phobius"/>
    </source>
</evidence>
<dbReference type="EMBL" id="QYBB01000003">
    <property type="protein sequence ID" value="RYC33225.1"/>
    <property type="molecule type" value="Genomic_DNA"/>
</dbReference>
<dbReference type="RefSeq" id="WP_129224106.1">
    <property type="nucleotide sequence ID" value="NZ_QYBB01000003.1"/>
</dbReference>
<protein>
    <submittedName>
        <fullName evidence="3">Restriction endonuclease</fullName>
    </submittedName>
</protein>
<name>A0A4Q2UEI5_9HYPH</name>
<gene>
    <name evidence="3" type="ORF">D3273_05000</name>
</gene>
<comment type="caution">
    <text evidence="3">The sequence shown here is derived from an EMBL/GenBank/DDBJ whole genome shotgun (WGS) entry which is preliminary data.</text>
</comment>
<dbReference type="Gene3D" id="3.40.1350.10">
    <property type="match status" value="1"/>
</dbReference>
<reference evidence="3 4" key="1">
    <citation type="submission" date="2018-12" db="EMBL/GenBank/DDBJ databases">
        <authorList>
            <person name="Grouzdev D.S."/>
            <person name="Krutkina M.S."/>
        </authorList>
    </citation>
    <scope>NUCLEOTIDE SEQUENCE [LARGE SCALE GENOMIC DNA]</scope>
    <source>
        <strain evidence="3 4">RmlP026</strain>
    </source>
</reference>
<evidence type="ECO:0000313" key="4">
    <source>
        <dbReference type="Proteomes" id="UP000290759"/>
    </source>
</evidence>
<feature type="domain" description="Restriction endonuclease type IV Mrr" evidence="2">
    <location>
        <begin position="132"/>
        <end position="237"/>
    </location>
</feature>
<dbReference type="InterPro" id="IPR052906">
    <property type="entry name" value="Type_IV_Methyl-Rstrct_Enzyme"/>
</dbReference>
<dbReference type="GO" id="GO:0015666">
    <property type="term" value="F:restriction endodeoxyribonuclease activity"/>
    <property type="evidence" value="ECO:0007669"/>
    <property type="project" value="TreeGrafter"/>
</dbReference>
<dbReference type="PANTHER" id="PTHR30015:SF6">
    <property type="entry name" value="SLL1429 PROTEIN"/>
    <property type="match status" value="1"/>
</dbReference>
<keyword evidence="3" id="KW-0378">Hydrolase</keyword>
<keyword evidence="1" id="KW-0812">Transmembrane</keyword>
<dbReference type="InterPro" id="IPR007560">
    <property type="entry name" value="Restrct_endonuc_IV_Mrr"/>
</dbReference>
<evidence type="ECO:0000313" key="3">
    <source>
        <dbReference type="EMBL" id="RYC33225.1"/>
    </source>
</evidence>
<dbReference type="Pfam" id="PF04471">
    <property type="entry name" value="Mrr_cat"/>
    <property type="match status" value="1"/>
</dbReference>
<proteinExistence type="predicted"/>
<organism evidence="3 4">
    <name type="scientific">Lichenibacterium minor</name>
    <dbReference type="NCBI Taxonomy" id="2316528"/>
    <lineage>
        <taxon>Bacteria</taxon>
        <taxon>Pseudomonadati</taxon>
        <taxon>Pseudomonadota</taxon>
        <taxon>Alphaproteobacteria</taxon>
        <taxon>Hyphomicrobiales</taxon>
        <taxon>Lichenihabitantaceae</taxon>
        <taxon>Lichenibacterium</taxon>
    </lineage>
</organism>
<keyword evidence="3" id="KW-0540">Nuclease</keyword>
<dbReference type="InterPro" id="IPR011335">
    <property type="entry name" value="Restrct_endonuc-II-like"/>
</dbReference>
<accession>A0A4Q2UEI5</accession>
<dbReference type="SUPFAM" id="SSF52980">
    <property type="entry name" value="Restriction endonuclease-like"/>
    <property type="match status" value="1"/>
</dbReference>
<feature type="transmembrane region" description="Helical" evidence="1">
    <location>
        <begin position="6"/>
        <end position="26"/>
    </location>
</feature>
<reference evidence="3 4" key="2">
    <citation type="submission" date="2019-02" db="EMBL/GenBank/DDBJ databases">
        <title>'Lichenibacterium ramalinii' gen. nov. sp. nov., 'Lichenibacterium minor' gen. nov. sp. nov.</title>
        <authorList>
            <person name="Pankratov T."/>
        </authorList>
    </citation>
    <scope>NUCLEOTIDE SEQUENCE [LARGE SCALE GENOMIC DNA]</scope>
    <source>
        <strain evidence="3 4">RmlP026</strain>
    </source>
</reference>